<evidence type="ECO:0000256" key="10">
    <source>
        <dbReference type="ARBA" id="ARBA00022792"/>
    </source>
</evidence>
<dbReference type="CDD" id="cd03496">
    <property type="entry name" value="SQR_TypeC_CybS"/>
    <property type="match status" value="1"/>
</dbReference>
<dbReference type="AlphaFoldDB" id="A0AAU9ZSY0"/>
<evidence type="ECO:0000256" key="19">
    <source>
        <dbReference type="PIRSR" id="PIRSR607992-2"/>
    </source>
</evidence>
<dbReference type="PANTHER" id="PTHR13337">
    <property type="entry name" value="SUCCINATE DEHYDROGENASE"/>
    <property type="match status" value="1"/>
</dbReference>
<evidence type="ECO:0000256" key="13">
    <source>
        <dbReference type="ARBA" id="ARBA00022989"/>
    </source>
</evidence>
<evidence type="ECO:0000256" key="9">
    <source>
        <dbReference type="ARBA" id="ARBA00022723"/>
    </source>
</evidence>
<keyword evidence="16 20" id="KW-0472">Membrane</keyword>
<dbReference type="GO" id="GO:0006121">
    <property type="term" value="P:mitochondrial electron transport, succinate to ubiquinone"/>
    <property type="evidence" value="ECO:0007669"/>
    <property type="project" value="TreeGrafter"/>
</dbReference>
<comment type="caution">
    <text evidence="21">The sequence shown here is derived from an EMBL/GenBank/DDBJ whole genome shotgun (WGS) entry which is preliminary data.</text>
</comment>
<dbReference type="SUPFAM" id="SSF81343">
    <property type="entry name" value="Fumarate reductase respiratory complex transmembrane subunits"/>
    <property type="match status" value="1"/>
</dbReference>
<comment type="similarity">
    <text evidence="3 20">Belongs to the CybS family.</text>
</comment>
<evidence type="ECO:0000256" key="20">
    <source>
        <dbReference type="RuleBase" id="RU364031"/>
    </source>
</evidence>
<keyword evidence="10 20" id="KW-0999">Mitochondrion inner membrane</keyword>
<evidence type="ECO:0000256" key="7">
    <source>
        <dbReference type="ARBA" id="ARBA00022617"/>
    </source>
</evidence>
<dbReference type="InterPro" id="IPR007992">
    <property type="entry name" value="CybS"/>
</dbReference>
<evidence type="ECO:0000256" key="14">
    <source>
        <dbReference type="ARBA" id="ARBA00023004"/>
    </source>
</evidence>
<proteinExistence type="inferred from homology"/>
<keyword evidence="6 20" id="KW-0816">Tricarboxylic acid cycle</keyword>
<keyword evidence="22" id="KW-1185">Reference proteome</keyword>
<dbReference type="GO" id="GO:0048039">
    <property type="term" value="F:ubiquinone binding"/>
    <property type="evidence" value="ECO:0007669"/>
    <property type="project" value="TreeGrafter"/>
</dbReference>
<comment type="function">
    <text evidence="17">Membrane-anchoring subunit of succinate dehydrogenase (SDH) that is involved in complex II of the mitochondrial electron transport chain and is responsible for transferring electrons from succinate to ubiquinone (coenzyme Q). SDH also oxidizes malate to the non-canonical enol form of oxaloacetate, enol-oxaloacetate. Enol-oxaloacetate, which is a potent inhibitor of the succinate dehydrogenase activity, is further isomerized into keto-oxaloacetate.</text>
</comment>
<sequence>MAFVTKLNILLLQMKQNLRELFNFAAPLLLRSRVVKPACVSAFLQDQPTPGWQGTRHIHLSPSHLSGSKAASLHWTSERVVSVLLLGLLPAGYLNPCSVVDYSLAAALTLHGHWGLGQVVTDYVHGDATQKAVKAGLLAVSALTFAGLCYFNYHDVGICRAVAMLWKL</sequence>
<dbReference type="GO" id="GO:0020037">
    <property type="term" value="F:heme binding"/>
    <property type="evidence" value="ECO:0007669"/>
    <property type="project" value="TreeGrafter"/>
</dbReference>
<evidence type="ECO:0000256" key="1">
    <source>
        <dbReference type="ARBA" id="ARBA00004448"/>
    </source>
</evidence>
<evidence type="ECO:0000256" key="18">
    <source>
        <dbReference type="PIRSR" id="PIRSR607992-1"/>
    </source>
</evidence>
<dbReference type="Gene3D" id="1.20.1300.10">
    <property type="entry name" value="Fumarate reductase/succinate dehydrogenase, transmembrane subunit"/>
    <property type="match status" value="1"/>
</dbReference>
<keyword evidence="12 20" id="KW-0249">Electron transport</keyword>
<dbReference type="GO" id="GO:0006099">
    <property type="term" value="P:tricarboxylic acid cycle"/>
    <property type="evidence" value="ECO:0007669"/>
    <property type="project" value="UniProtKB-KW"/>
</dbReference>
<evidence type="ECO:0000256" key="5">
    <source>
        <dbReference type="ARBA" id="ARBA00022448"/>
    </source>
</evidence>
<keyword evidence="13" id="KW-1133">Transmembrane helix</keyword>
<gene>
    <name evidence="21" type="primary">Sdhd</name>
    <name evidence="21" type="ORF">PHOROB_LOCUS12097</name>
</gene>
<keyword evidence="9 19" id="KW-0479">Metal-binding</keyword>
<feature type="binding site" evidence="18">
    <location>
        <position position="123"/>
    </location>
    <ligand>
        <name>a ubiquinone</name>
        <dbReference type="ChEBI" id="CHEBI:16389"/>
        <note>ligand shared with IP/SDHB</note>
    </ligand>
</feature>
<protein>
    <recommendedName>
        <fullName evidence="20">Succinate dehydrogenase [ubiquinone] cytochrome b small subunit</fullName>
    </recommendedName>
</protein>
<evidence type="ECO:0000256" key="2">
    <source>
        <dbReference type="ARBA" id="ARBA00005163"/>
    </source>
</evidence>
<evidence type="ECO:0000256" key="4">
    <source>
        <dbReference type="ARBA" id="ARBA00011758"/>
    </source>
</evidence>
<keyword evidence="5 20" id="KW-0813">Transport</keyword>
<comment type="pathway">
    <text evidence="2">Carbohydrate metabolism; tricarboxylic acid cycle.</text>
</comment>
<dbReference type="Proteomes" id="UP001152836">
    <property type="component" value="Unassembled WGS sequence"/>
</dbReference>
<organism evidence="21 22">
    <name type="scientific">Phodopus roborovskii</name>
    <name type="common">Roborovski's desert hamster</name>
    <name type="synonym">Cricetulus roborovskii</name>
    <dbReference type="NCBI Taxonomy" id="109678"/>
    <lineage>
        <taxon>Eukaryota</taxon>
        <taxon>Metazoa</taxon>
        <taxon>Chordata</taxon>
        <taxon>Craniata</taxon>
        <taxon>Vertebrata</taxon>
        <taxon>Euteleostomi</taxon>
        <taxon>Mammalia</taxon>
        <taxon>Eutheria</taxon>
        <taxon>Euarchontoglires</taxon>
        <taxon>Glires</taxon>
        <taxon>Rodentia</taxon>
        <taxon>Myomorpha</taxon>
        <taxon>Muroidea</taxon>
        <taxon>Cricetidae</taxon>
        <taxon>Cricetinae</taxon>
        <taxon>Phodopus</taxon>
    </lineage>
</organism>
<evidence type="ECO:0000256" key="6">
    <source>
        <dbReference type="ARBA" id="ARBA00022532"/>
    </source>
</evidence>
<evidence type="ECO:0000256" key="16">
    <source>
        <dbReference type="ARBA" id="ARBA00023136"/>
    </source>
</evidence>
<keyword evidence="7 20" id="KW-0349">Heme</keyword>
<keyword evidence="11 20" id="KW-0809">Transit peptide</keyword>
<keyword evidence="15 20" id="KW-0496">Mitochondrion</keyword>
<comment type="subunit">
    <text evidence="4">Component of complex II composed of four subunits: the flavoprotein (FP) SDHA, iron-sulfur protein (IP) SDHB, and a cytochrome b560 composed of SDHC and SDHD.</text>
</comment>
<dbReference type="Pfam" id="PF05328">
    <property type="entry name" value="CybS"/>
    <property type="match status" value="1"/>
</dbReference>
<evidence type="ECO:0000256" key="3">
    <source>
        <dbReference type="ARBA" id="ARBA00007294"/>
    </source>
</evidence>
<evidence type="ECO:0000256" key="8">
    <source>
        <dbReference type="ARBA" id="ARBA00022692"/>
    </source>
</evidence>
<keyword evidence="14 19" id="KW-0408">Iron</keyword>
<dbReference type="EMBL" id="CALSGD010001501">
    <property type="protein sequence ID" value="CAH6866862.1"/>
    <property type="molecule type" value="Genomic_DNA"/>
</dbReference>
<dbReference type="FunFam" id="1.20.1300.10:FF:000009">
    <property type="entry name" value="Succinate dehydrogenase [ubiquinone] cytochrome b small subunit, mitochondrial"/>
    <property type="match status" value="1"/>
</dbReference>
<evidence type="ECO:0000313" key="21">
    <source>
        <dbReference type="EMBL" id="CAH6866862.1"/>
    </source>
</evidence>
<reference evidence="21" key="1">
    <citation type="submission" date="2022-06" db="EMBL/GenBank/DDBJ databases">
        <authorList>
            <person name="Andreotti S."/>
            <person name="Wyler E."/>
        </authorList>
    </citation>
    <scope>NUCLEOTIDE SEQUENCE</scope>
</reference>
<dbReference type="InterPro" id="IPR034804">
    <property type="entry name" value="SQR/QFR_C/D"/>
</dbReference>
<evidence type="ECO:0000256" key="12">
    <source>
        <dbReference type="ARBA" id="ARBA00022982"/>
    </source>
</evidence>
<evidence type="ECO:0000256" key="15">
    <source>
        <dbReference type="ARBA" id="ARBA00023128"/>
    </source>
</evidence>
<feature type="binding site" description="axial binding residue" evidence="19">
    <location>
        <position position="111"/>
    </location>
    <ligand>
        <name>heme b</name>
        <dbReference type="ChEBI" id="CHEBI:60344"/>
        <note>ligand shared with SDHC</note>
    </ligand>
    <ligandPart>
        <name>Fe</name>
        <dbReference type="ChEBI" id="CHEBI:18248"/>
    </ligandPart>
</feature>
<evidence type="ECO:0000313" key="22">
    <source>
        <dbReference type="Proteomes" id="UP001152836"/>
    </source>
</evidence>
<evidence type="ECO:0000256" key="11">
    <source>
        <dbReference type="ARBA" id="ARBA00022946"/>
    </source>
</evidence>
<keyword evidence="8" id="KW-0812">Transmembrane</keyword>
<name>A0AAU9ZSY0_PHORO</name>
<comment type="subcellular location">
    <subcellularLocation>
        <location evidence="1 20">Mitochondrion inner membrane</location>
        <topology evidence="1 20">Multi-pass membrane protein</topology>
    </subcellularLocation>
</comment>
<dbReference type="GO" id="GO:0005743">
    <property type="term" value="C:mitochondrial inner membrane"/>
    <property type="evidence" value="ECO:0007669"/>
    <property type="project" value="UniProtKB-SubCell"/>
</dbReference>
<accession>A0AAU9ZSY0</accession>
<dbReference type="GO" id="GO:0046872">
    <property type="term" value="F:metal ion binding"/>
    <property type="evidence" value="ECO:0007669"/>
    <property type="project" value="UniProtKB-KW"/>
</dbReference>
<evidence type="ECO:0000256" key="17">
    <source>
        <dbReference type="ARBA" id="ARBA00045847"/>
    </source>
</evidence>
<dbReference type="PANTHER" id="PTHR13337:SF2">
    <property type="entry name" value="SUCCINATE DEHYDROGENASE [UBIQUINONE] CYTOCHROME B SMALL SUBUNIT, MITOCHONDRIAL"/>
    <property type="match status" value="1"/>
</dbReference>